<evidence type="ECO:0008006" key="3">
    <source>
        <dbReference type="Google" id="ProtNLM"/>
    </source>
</evidence>
<sequence>MNERLYKLLPVIYRQRDLEVGAPLQQLLGLIDEQVDLIENDIAQLYENWFIETCDDWVVPYIGDLIGYRPAAGAGVADGAGAQLNSRIRSARSEVANAVRLRRRKGSLWLLEQLTEAVTGWPARAVELGRRLAHTQSIDHLRLRRGGTIDLRLTERLELLGTPFDSASHAAEVRTIDSDRSQGAYNAANVAVYVWRLPVYPVTRTIAYCLEEAGDHCYTFSILGNDAPLYTLPVADPEPEDIAGERNLPVPLRRRALERRVAVDGVERVEASEHYYGDGRSFAVWAPGWAGNSDATPVPASQIIPADLRDWRFRPPHGYVAVDPELGRLAFPPTQSPTQDVIVSYYYAFGCDIGGGEYQRTPDVPAGTRIYRVGRGTEHETIPQALRTWKEEGWERAVIEVVDNGVYGEEINIEIETKRSLEIRSANQRRPVINLLDRRAGRPDAFMVKGEEGSRFVLDGLLVSGRGMEFSGKFDEITIRDCTLVPGWSIQGDARLRRRNEPSLALTNVSACLRIERSIVGAIHAVQEEVAVDPVALHVSDSIVDATSADLPAIGAIEGAVAPVTLTAKRATFLGHVHVHAVALAENSIFSDHVRVARRQWGCIRYCYVAPNSRTPARFYCQPDLAEKALEESERGAEHFSPTVRHTLRHAEQLRVAPRFATIHFGEPDYGRLATDCAEEIRRGAEDRSELGVFHNLFEPQRAANLRARLADHVPAGTEVGIIFAS</sequence>
<protein>
    <recommendedName>
        <fullName evidence="3">Phage tail protein (Tail_P2_I)</fullName>
    </recommendedName>
</protein>
<organism evidence="1 2">
    <name type="scientific">Bradyrhizobium hipponense</name>
    <dbReference type="NCBI Taxonomy" id="2605638"/>
    <lineage>
        <taxon>Bacteria</taxon>
        <taxon>Pseudomonadati</taxon>
        <taxon>Pseudomonadota</taxon>
        <taxon>Alphaproteobacteria</taxon>
        <taxon>Hyphomicrobiales</taxon>
        <taxon>Nitrobacteraceae</taxon>
        <taxon>Bradyrhizobium</taxon>
    </lineage>
</organism>
<dbReference type="AlphaFoldDB" id="A0A5S4YGP0"/>
<reference evidence="1 2" key="1">
    <citation type="submission" date="2019-08" db="EMBL/GenBank/DDBJ databases">
        <title>Bradyrhizobium hipponensis sp. nov., a rhizobium isolated from a Lupinus angustifolius root nodule in Tunisia.</title>
        <authorList>
            <person name="Off K."/>
            <person name="Rejili M."/>
            <person name="Mars M."/>
            <person name="Brachmann A."/>
            <person name="Marin M."/>
        </authorList>
    </citation>
    <scope>NUCLEOTIDE SEQUENCE [LARGE SCALE GENOMIC DNA]</scope>
    <source>
        <strain evidence="2">aSej3</strain>
    </source>
</reference>
<proteinExistence type="predicted"/>
<evidence type="ECO:0000313" key="2">
    <source>
        <dbReference type="Proteomes" id="UP000324797"/>
    </source>
</evidence>
<dbReference type="Proteomes" id="UP000324797">
    <property type="component" value="Unassembled WGS sequence"/>
</dbReference>
<comment type="caution">
    <text evidence="1">The sequence shown here is derived from an EMBL/GenBank/DDBJ whole genome shotgun (WGS) entry which is preliminary data.</text>
</comment>
<gene>
    <name evidence="1" type="ORF">FXV83_26810</name>
</gene>
<accession>A0A5S4YGP0</accession>
<dbReference type="EMBL" id="VSTH01000098">
    <property type="protein sequence ID" value="TYO63556.1"/>
    <property type="molecule type" value="Genomic_DNA"/>
</dbReference>
<keyword evidence="2" id="KW-1185">Reference proteome</keyword>
<evidence type="ECO:0000313" key="1">
    <source>
        <dbReference type="EMBL" id="TYO63556.1"/>
    </source>
</evidence>
<name>A0A5S4YGP0_9BRAD</name>